<dbReference type="Proteomes" id="UP001497516">
    <property type="component" value="Chromosome 6"/>
</dbReference>
<dbReference type="AlphaFoldDB" id="A0AAV2FE44"/>
<sequence>MDWWPCLSKNLLCPKFQQVINHSSCPSALSCEDKVINGVLEGNFGVSDANRETWTDDHVVALDVVSLWALF</sequence>
<reference evidence="1 2" key="1">
    <citation type="submission" date="2024-04" db="EMBL/GenBank/DDBJ databases">
        <authorList>
            <person name="Fracassetti M."/>
        </authorList>
    </citation>
    <scope>NUCLEOTIDE SEQUENCE [LARGE SCALE GENOMIC DNA]</scope>
</reference>
<accession>A0AAV2FE44</accession>
<evidence type="ECO:0000313" key="1">
    <source>
        <dbReference type="EMBL" id="CAL1396551.1"/>
    </source>
</evidence>
<evidence type="ECO:0000313" key="2">
    <source>
        <dbReference type="Proteomes" id="UP001497516"/>
    </source>
</evidence>
<protein>
    <submittedName>
        <fullName evidence="1">Uncharacterized protein</fullName>
    </submittedName>
</protein>
<name>A0AAV2FE44_9ROSI</name>
<proteinExistence type="predicted"/>
<organism evidence="1 2">
    <name type="scientific">Linum trigynum</name>
    <dbReference type="NCBI Taxonomy" id="586398"/>
    <lineage>
        <taxon>Eukaryota</taxon>
        <taxon>Viridiplantae</taxon>
        <taxon>Streptophyta</taxon>
        <taxon>Embryophyta</taxon>
        <taxon>Tracheophyta</taxon>
        <taxon>Spermatophyta</taxon>
        <taxon>Magnoliopsida</taxon>
        <taxon>eudicotyledons</taxon>
        <taxon>Gunneridae</taxon>
        <taxon>Pentapetalae</taxon>
        <taxon>rosids</taxon>
        <taxon>fabids</taxon>
        <taxon>Malpighiales</taxon>
        <taxon>Linaceae</taxon>
        <taxon>Linum</taxon>
    </lineage>
</organism>
<gene>
    <name evidence="1" type="ORF">LTRI10_LOCUS36910</name>
</gene>
<dbReference type="EMBL" id="OZ034819">
    <property type="protein sequence ID" value="CAL1396551.1"/>
    <property type="molecule type" value="Genomic_DNA"/>
</dbReference>
<keyword evidence="2" id="KW-1185">Reference proteome</keyword>